<feature type="compositionally biased region" description="Acidic residues" evidence="2">
    <location>
        <begin position="10"/>
        <end position="29"/>
    </location>
</feature>
<feature type="coiled-coil region" evidence="1">
    <location>
        <begin position="201"/>
        <end position="235"/>
    </location>
</feature>
<evidence type="ECO:0000256" key="1">
    <source>
        <dbReference type="SAM" id="Coils"/>
    </source>
</evidence>
<evidence type="ECO:0000256" key="2">
    <source>
        <dbReference type="SAM" id="MobiDB-lite"/>
    </source>
</evidence>
<accession>A0A2G8K838</accession>
<sequence>MSDYHRSVSEDEEDDDDLDDDEEIEGTPELEDNLSKWTNYLHGWQDRWVVLREGTLSYFKARNDISSGCRGSISLARAEIEKGRGLHEKLAEMETFRDILCRQVDSLQGFFDTCAEQYEDPLKLVGRRARKKNLVKLTTWQGLTTPEADSFLLNGPESHRKNSKTEKPNLDLATMGIDFRGEALTFKATTAGILTNLSHCIDLIRQREEQWKKRLEREQDKRRKAMEAYKNIVKEVKKKALEGGPDFQEGPHSLLNEDQFFDAIETALDINDSQEEEWNRQKETGSLHTKLHISRFSTQRAQCQEKVDENVKYAFTNIEKKGLVHQEGELQVYKSEQEIDGIIVDPLKAIHTVKGVSAYEMCFSFWDVKVRMEWDRKYYRDKCKRYSSVRENGLTVTTK</sequence>
<proteinExistence type="predicted"/>
<feature type="domain" description="PH" evidence="3">
    <location>
        <begin position="30"/>
        <end position="82"/>
    </location>
</feature>
<dbReference type="PANTHER" id="PTHR19308">
    <property type="entry name" value="PHOSPHATIDYLCHOLINE TRANSFER PROTEIN"/>
    <property type="match status" value="1"/>
</dbReference>
<evidence type="ECO:0000313" key="4">
    <source>
        <dbReference type="EMBL" id="PIK44176.1"/>
    </source>
</evidence>
<gene>
    <name evidence="4" type="ORF">BSL78_18952</name>
</gene>
<name>A0A2G8K838_STIJA</name>
<dbReference type="Proteomes" id="UP000230750">
    <property type="component" value="Unassembled WGS sequence"/>
</dbReference>
<dbReference type="GO" id="GO:0005581">
    <property type="term" value="C:collagen trimer"/>
    <property type="evidence" value="ECO:0007669"/>
    <property type="project" value="UniProtKB-KW"/>
</dbReference>
<organism evidence="4 5">
    <name type="scientific">Stichopus japonicus</name>
    <name type="common">Sea cucumber</name>
    <dbReference type="NCBI Taxonomy" id="307972"/>
    <lineage>
        <taxon>Eukaryota</taxon>
        <taxon>Metazoa</taxon>
        <taxon>Echinodermata</taxon>
        <taxon>Eleutherozoa</taxon>
        <taxon>Echinozoa</taxon>
        <taxon>Holothuroidea</taxon>
        <taxon>Aspidochirotacea</taxon>
        <taxon>Aspidochirotida</taxon>
        <taxon>Stichopodidae</taxon>
        <taxon>Apostichopus</taxon>
    </lineage>
</organism>
<dbReference type="PANTHER" id="PTHR19308:SF53">
    <property type="entry name" value="CERAMIDE TRANSFER PROTEIN"/>
    <property type="match status" value="1"/>
</dbReference>
<evidence type="ECO:0000313" key="5">
    <source>
        <dbReference type="Proteomes" id="UP000230750"/>
    </source>
</evidence>
<dbReference type="GO" id="GO:0035621">
    <property type="term" value="P:ER to Golgi ceramide transport"/>
    <property type="evidence" value="ECO:0007669"/>
    <property type="project" value="TreeGrafter"/>
</dbReference>
<comment type="caution">
    <text evidence="4">The sequence shown here is derived from an EMBL/GenBank/DDBJ whole genome shotgun (WGS) entry which is preliminary data.</text>
</comment>
<evidence type="ECO:0000259" key="3">
    <source>
        <dbReference type="Pfam" id="PF00169"/>
    </source>
</evidence>
<dbReference type="OrthoDB" id="2344588at2759"/>
<dbReference type="Gene3D" id="2.30.29.30">
    <property type="entry name" value="Pleckstrin-homology domain (PH domain)/Phosphotyrosine-binding domain (PTB)"/>
    <property type="match status" value="1"/>
</dbReference>
<dbReference type="InterPro" id="IPR023393">
    <property type="entry name" value="START-like_dom_sf"/>
</dbReference>
<reference evidence="4 5" key="1">
    <citation type="journal article" date="2017" name="PLoS Biol.">
        <title>The sea cucumber genome provides insights into morphological evolution and visceral regeneration.</title>
        <authorList>
            <person name="Zhang X."/>
            <person name="Sun L."/>
            <person name="Yuan J."/>
            <person name="Sun Y."/>
            <person name="Gao Y."/>
            <person name="Zhang L."/>
            <person name="Li S."/>
            <person name="Dai H."/>
            <person name="Hamel J.F."/>
            <person name="Liu C."/>
            <person name="Yu Y."/>
            <person name="Liu S."/>
            <person name="Lin W."/>
            <person name="Guo K."/>
            <person name="Jin S."/>
            <person name="Xu P."/>
            <person name="Storey K.B."/>
            <person name="Huan P."/>
            <person name="Zhang T."/>
            <person name="Zhou Y."/>
            <person name="Zhang J."/>
            <person name="Lin C."/>
            <person name="Li X."/>
            <person name="Xing L."/>
            <person name="Huo D."/>
            <person name="Sun M."/>
            <person name="Wang L."/>
            <person name="Mercier A."/>
            <person name="Li F."/>
            <person name="Yang H."/>
            <person name="Xiang J."/>
        </authorList>
    </citation>
    <scope>NUCLEOTIDE SEQUENCE [LARGE SCALE GENOMIC DNA]</scope>
    <source>
        <strain evidence="4">Shaxun</strain>
        <tissue evidence="4">Muscle</tissue>
    </source>
</reference>
<dbReference type="SUPFAM" id="SSF50729">
    <property type="entry name" value="PH domain-like"/>
    <property type="match status" value="1"/>
</dbReference>
<keyword evidence="5" id="KW-1185">Reference proteome</keyword>
<protein>
    <submittedName>
        <fullName evidence="4">Putative collagen type IV alpha-3-binding protein-like isoform X1</fullName>
    </submittedName>
</protein>
<dbReference type="Pfam" id="PF00169">
    <property type="entry name" value="PH"/>
    <property type="match status" value="1"/>
</dbReference>
<dbReference type="AlphaFoldDB" id="A0A2G8K838"/>
<dbReference type="EMBL" id="MRZV01000793">
    <property type="protein sequence ID" value="PIK44176.1"/>
    <property type="molecule type" value="Genomic_DNA"/>
</dbReference>
<keyword evidence="4" id="KW-0176">Collagen</keyword>
<dbReference type="STRING" id="307972.A0A2G8K838"/>
<dbReference type="InterPro" id="IPR051213">
    <property type="entry name" value="START_lipid_transfer"/>
</dbReference>
<dbReference type="InterPro" id="IPR011993">
    <property type="entry name" value="PH-like_dom_sf"/>
</dbReference>
<dbReference type="InterPro" id="IPR001849">
    <property type="entry name" value="PH_domain"/>
</dbReference>
<feature type="region of interest" description="Disordered" evidence="2">
    <location>
        <begin position="1"/>
        <end position="29"/>
    </location>
</feature>
<keyword evidence="1" id="KW-0175">Coiled coil</keyword>
<dbReference type="Gene3D" id="3.30.530.20">
    <property type="match status" value="1"/>
</dbReference>